<dbReference type="PROSITE" id="PS00667">
    <property type="entry name" value="COMPLEX1_ND1_1"/>
    <property type="match status" value="1"/>
</dbReference>
<feature type="transmembrane region" description="Helical" evidence="14">
    <location>
        <begin position="229"/>
        <end position="249"/>
    </location>
</feature>
<feature type="transmembrane region" description="Helical" evidence="14">
    <location>
        <begin position="148"/>
        <end position="165"/>
    </location>
</feature>
<feature type="transmembrane region" description="Helical" evidence="14">
    <location>
        <begin position="6"/>
        <end position="32"/>
    </location>
</feature>
<dbReference type="GO" id="GO:0003954">
    <property type="term" value="F:NADH dehydrogenase activity"/>
    <property type="evidence" value="ECO:0007669"/>
    <property type="project" value="TreeGrafter"/>
</dbReference>
<evidence type="ECO:0000256" key="14">
    <source>
        <dbReference type="SAM" id="Phobius"/>
    </source>
</evidence>
<sequence>MKFITLNLLLVLIYIIMIFISVLITLAFLTLLERKLLGLIQLRKGPNKVGFSGLFQPFSDAVKLFVKENNKLLKFNKLVYLVTPLVMMLFMLMMWVTLGMTMNFMFLNLVILFMFSILGMGVYPLMLSGWSSMSLYSLLGSLRGIVQSISYEISFMMLVLVTVMFSDSFNLLDLFNLQKFMKLFILLVVIALMFFVSMLAELNRTPFDFAEGESELVSGFNVEYMGGEFALIFMSEYGMITFMSFWFVVMFMYLLIFNLGFFILVLYFSFVIVWVRGVFPRFRYDSMMYLIWKNYLPLVLMIFIYYFMMKLNLLFLLN</sequence>
<keyword evidence="7" id="KW-0999">Mitochondrion inner membrane</keyword>
<reference evidence="15" key="1">
    <citation type="journal article" date="2018" name="Mol. Phylogenet. Evol.">
        <title>Mitochondrial phylogenomics of the Hymenoptera.</title>
        <authorList>
            <person name="Tang P."/>
            <person name="Zhu J.C."/>
            <person name="Zheng B.Y."/>
            <person name="Wei S.J."/>
            <person name="Sharkey M."/>
            <person name="Chen X.X."/>
            <person name="Vogler A.P."/>
        </authorList>
    </citation>
    <scope>NUCLEOTIDE SEQUENCE</scope>
</reference>
<dbReference type="Pfam" id="PF00146">
    <property type="entry name" value="NADHdh"/>
    <property type="match status" value="1"/>
</dbReference>
<keyword evidence="9 13" id="KW-0830">Ubiquinone</keyword>
<dbReference type="InterPro" id="IPR018086">
    <property type="entry name" value="NADH_UbQ_OxRdtase_su1_CS"/>
</dbReference>
<evidence type="ECO:0000256" key="4">
    <source>
        <dbReference type="ARBA" id="ARBA00021009"/>
    </source>
</evidence>
<feature type="transmembrane region" description="Helical" evidence="14">
    <location>
        <begin position="78"/>
        <end position="98"/>
    </location>
</feature>
<keyword evidence="11 14" id="KW-0472">Membrane</keyword>
<dbReference type="EC" id="7.1.1.2" evidence="13"/>
<evidence type="ECO:0000256" key="12">
    <source>
        <dbReference type="RuleBase" id="RU000471"/>
    </source>
</evidence>
<evidence type="ECO:0000313" key="15">
    <source>
        <dbReference type="EMBL" id="AZL93177.1"/>
    </source>
</evidence>
<evidence type="ECO:0000256" key="6">
    <source>
        <dbReference type="ARBA" id="ARBA00022692"/>
    </source>
</evidence>
<keyword evidence="5" id="KW-0813">Transport</keyword>
<dbReference type="GO" id="GO:0005743">
    <property type="term" value="C:mitochondrial inner membrane"/>
    <property type="evidence" value="ECO:0007669"/>
    <property type="project" value="UniProtKB-SubCell"/>
</dbReference>
<evidence type="ECO:0000256" key="10">
    <source>
        <dbReference type="ARBA" id="ARBA00023128"/>
    </source>
</evidence>
<gene>
    <name evidence="15" type="primary">nad1</name>
</gene>
<evidence type="ECO:0000256" key="3">
    <source>
        <dbReference type="ARBA" id="ARBA00010535"/>
    </source>
</evidence>
<evidence type="ECO:0000256" key="5">
    <source>
        <dbReference type="ARBA" id="ARBA00022448"/>
    </source>
</evidence>
<feature type="transmembrane region" description="Helical" evidence="14">
    <location>
        <begin position="295"/>
        <end position="317"/>
    </location>
</feature>
<evidence type="ECO:0000256" key="13">
    <source>
        <dbReference type="RuleBase" id="RU000473"/>
    </source>
</evidence>
<feature type="transmembrane region" description="Helical" evidence="14">
    <location>
        <begin position="255"/>
        <end position="275"/>
    </location>
</feature>
<dbReference type="GO" id="GO:0009060">
    <property type="term" value="P:aerobic respiration"/>
    <property type="evidence" value="ECO:0007669"/>
    <property type="project" value="TreeGrafter"/>
</dbReference>
<protein>
    <recommendedName>
        <fullName evidence="4 13">NADH-ubiquinone oxidoreductase chain 1</fullName>
        <ecNumber evidence="13">7.1.1.2</ecNumber>
    </recommendedName>
</protein>
<keyword evidence="12" id="KW-0520">NAD</keyword>
<comment type="function">
    <text evidence="1">Core subunit of the mitochondrial membrane respiratory chain NADH dehydrogenase (Complex I) that is believed to belong to the minimal assembly required for catalysis. Complex I functions in the transfer of electrons from NADH to the respiratory chain. The immediate electron acceptor for the enzyme is believed to be ubiquinone.</text>
</comment>
<comment type="similarity">
    <text evidence="3 12">Belongs to the complex I subunit 1 family.</text>
</comment>
<dbReference type="GO" id="GO:0008137">
    <property type="term" value="F:NADH dehydrogenase (ubiquinone) activity"/>
    <property type="evidence" value="ECO:0007669"/>
    <property type="project" value="UniProtKB-EC"/>
</dbReference>
<keyword evidence="10 13" id="KW-0496">Mitochondrion</keyword>
<evidence type="ECO:0000256" key="7">
    <source>
        <dbReference type="ARBA" id="ARBA00022792"/>
    </source>
</evidence>
<dbReference type="HAMAP" id="MF_01350">
    <property type="entry name" value="NDH1_NuoH"/>
    <property type="match status" value="1"/>
</dbReference>
<feature type="transmembrane region" description="Helical" evidence="14">
    <location>
        <begin position="180"/>
        <end position="200"/>
    </location>
</feature>
<dbReference type="PANTHER" id="PTHR11432:SF3">
    <property type="entry name" value="NADH-UBIQUINONE OXIDOREDUCTASE CHAIN 1"/>
    <property type="match status" value="1"/>
</dbReference>
<name>A0A3S8V0K0_9HYME</name>
<geneLocation type="mitochondrion" evidence="15"/>
<keyword evidence="8 14" id="KW-1133">Transmembrane helix</keyword>
<evidence type="ECO:0000256" key="9">
    <source>
        <dbReference type="ARBA" id="ARBA00023075"/>
    </source>
</evidence>
<organism evidence="15">
    <name type="scientific">Dendrocerus sp. ZJUH_2016009</name>
    <dbReference type="NCBI Taxonomy" id="2491154"/>
    <lineage>
        <taxon>Eukaryota</taxon>
        <taxon>Metazoa</taxon>
        <taxon>Ecdysozoa</taxon>
        <taxon>Arthropoda</taxon>
        <taxon>Hexapoda</taxon>
        <taxon>Insecta</taxon>
        <taxon>Pterygota</taxon>
        <taxon>Neoptera</taxon>
        <taxon>Endopterygota</taxon>
        <taxon>Hymenoptera</taxon>
        <taxon>Apocrita</taxon>
        <taxon>Ceraphronoidea</taxon>
        <taxon>Megaspilidae</taxon>
        <taxon>Dendrocerus</taxon>
    </lineage>
</organism>
<dbReference type="PROSITE" id="PS00668">
    <property type="entry name" value="COMPLEX1_ND1_2"/>
    <property type="match status" value="1"/>
</dbReference>
<dbReference type="EMBL" id="MG923490">
    <property type="protein sequence ID" value="AZL93177.1"/>
    <property type="molecule type" value="Genomic_DNA"/>
</dbReference>
<evidence type="ECO:0000256" key="1">
    <source>
        <dbReference type="ARBA" id="ARBA00003257"/>
    </source>
</evidence>
<dbReference type="PANTHER" id="PTHR11432">
    <property type="entry name" value="NADH DEHYDROGENASE SUBUNIT 1"/>
    <property type="match status" value="1"/>
</dbReference>
<dbReference type="AlphaFoldDB" id="A0A3S8V0K0"/>
<evidence type="ECO:0000256" key="2">
    <source>
        <dbReference type="ARBA" id="ARBA00004448"/>
    </source>
</evidence>
<dbReference type="InterPro" id="IPR001694">
    <property type="entry name" value="NADH_UbQ_OxRdtase_su1/FPO"/>
</dbReference>
<feature type="transmembrane region" description="Helical" evidence="14">
    <location>
        <begin position="104"/>
        <end position="127"/>
    </location>
</feature>
<proteinExistence type="inferred from homology"/>
<keyword evidence="6 12" id="KW-0812">Transmembrane</keyword>
<comment type="subcellular location">
    <subcellularLocation>
        <location evidence="2 12">Mitochondrion inner membrane</location>
        <topology evidence="2 12">Multi-pass membrane protein</topology>
    </subcellularLocation>
</comment>
<comment type="catalytic activity">
    <reaction evidence="13">
        <text>a ubiquinone + NADH + 5 H(+)(in) = a ubiquinol + NAD(+) + 4 H(+)(out)</text>
        <dbReference type="Rhea" id="RHEA:29091"/>
        <dbReference type="Rhea" id="RHEA-COMP:9565"/>
        <dbReference type="Rhea" id="RHEA-COMP:9566"/>
        <dbReference type="ChEBI" id="CHEBI:15378"/>
        <dbReference type="ChEBI" id="CHEBI:16389"/>
        <dbReference type="ChEBI" id="CHEBI:17976"/>
        <dbReference type="ChEBI" id="CHEBI:57540"/>
        <dbReference type="ChEBI" id="CHEBI:57945"/>
        <dbReference type="EC" id="7.1.1.2"/>
    </reaction>
</comment>
<evidence type="ECO:0000256" key="8">
    <source>
        <dbReference type="ARBA" id="ARBA00022989"/>
    </source>
</evidence>
<accession>A0A3S8V0K0</accession>
<evidence type="ECO:0000256" key="11">
    <source>
        <dbReference type="ARBA" id="ARBA00023136"/>
    </source>
</evidence>